<dbReference type="SMART" id="SM00419">
    <property type="entry name" value="HTH_CRP"/>
    <property type="match status" value="1"/>
</dbReference>
<dbReference type="InterPro" id="IPR014710">
    <property type="entry name" value="RmlC-like_jellyroll"/>
</dbReference>
<dbReference type="PROSITE" id="PS50042">
    <property type="entry name" value="CNMP_BINDING_3"/>
    <property type="match status" value="1"/>
</dbReference>
<dbReference type="AlphaFoldDB" id="A0A7J5A9K5"/>
<dbReference type="PANTHER" id="PTHR24567:SF26">
    <property type="entry name" value="REGULATORY PROTEIN YEIL"/>
    <property type="match status" value="1"/>
</dbReference>
<feature type="domain" description="Cyclic nucleotide-binding" evidence="4">
    <location>
        <begin position="8"/>
        <end position="70"/>
    </location>
</feature>
<dbReference type="InterPro" id="IPR036388">
    <property type="entry name" value="WH-like_DNA-bd_sf"/>
</dbReference>
<evidence type="ECO:0000256" key="2">
    <source>
        <dbReference type="ARBA" id="ARBA00023125"/>
    </source>
</evidence>
<sequence length="206" mass="24164">MIENFINQLGITEEALQNELREIASISTHQKGEFIIKNNQYIKVLKIVLKGKVRVYQENEDREILIYYLNAMEACTLSLSACFEDCKSTVNAIVEEECTLINIPVRFVRDWNFKYKSWNTFTTKTFRESYNHLINQYANLAFQPLKDRLFDYLLAKADNNIVKKSHQELARELGTTREVISRLLKKLEKNKQLHLGQKEIVLLNNS</sequence>
<dbReference type="SUPFAM" id="SSF51206">
    <property type="entry name" value="cAMP-binding domain-like"/>
    <property type="match status" value="1"/>
</dbReference>
<dbReference type="InterPro" id="IPR036390">
    <property type="entry name" value="WH_DNA-bd_sf"/>
</dbReference>
<dbReference type="Pfam" id="PF00027">
    <property type="entry name" value="cNMP_binding"/>
    <property type="match status" value="1"/>
</dbReference>
<dbReference type="PANTHER" id="PTHR24567">
    <property type="entry name" value="CRP FAMILY TRANSCRIPTIONAL REGULATORY PROTEIN"/>
    <property type="match status" value="1"/>
</dbReference>
<dbReference type="Gene3D" id="2.60.120.10">
    <property type="entry name" value="Jelly Rolls"/>
    <property type="match status" value="1"/>
</dbReference>
<keyword evidence="3" id="KW-0804">Transcription</keyword>
<gene>
    <name evidence="6" type="ORF">F7018_14805</name>
</gene>
<keyword evidence="2" id="KW-0238">DNA-binding</keyword>
<dbReference type="RefSeq" id="WP_150900874.1">
    <property type="nucleotide sequence ID" value="NZ_CANMHX010000004.1"/>
</dbReference>
<name>A0A7J5A9K5_9FLAO</name>
<organism evidence="6 7">
    <name type="scientific">Tenacibaculum aiptasiae</name>
    <dbReference type="NCBI Taxonomy" id="426481"/>
    <lineage>
        <taxon>Bacteria</taxon>
        <taxon>Pseudomonadati</taxon>
        <taxon>Bacteroidota</taxon>
        <taxon>Flavobacteriia</taxon>
        <taxon>Flavobacteriales</taxon>
        <taxon>Flavobacteriaceae</taxon>
        <taxon>Tenacibaculum</taxon>
    </lineage>
</organism>
<accession>A0A7J5A9K5</accession>
<dbReference type="CDD" id="cd00038">
    <property type="entry name" value="CAP_ED"/>
    <property type="match status" value="1"/>
</dbReference>
<dbReference type="GO" id="GO:0003677">
    <property type="term" value="F:DNA binding"/>
    <property type="evidence" value="ECO:0007669"/>
    <property type="project" value="UniProtKB-KW"/>
</dbReference>
<evidence type="ECO:0000313" key="7">
    <source>
        <dbReference type="Proteomes" id="UP000467305"/>
    </source>
</evidence>
<dbReference type="PRINTS" id="PR00034">
    <property type="entry name" value="HTHCRP"/>
</dbReference>
<dbReference type="InterPro" id="IPR012318">
    <property type="entry name" value="HTH_CRP"/>
</dbReference>
<evidence type="ECO:0000259" key="5">
    <source>
        <dbReference type="PROSITE" id="PS51063"/>
    </source>
</evidence>
<dbReference type="InterPro" id="IPR050397">
    <property type="entry name" value="Env_Response_Regulators"/>
</dbReference>
<evidence type="ECO:0000256" key="3">
    <source>
        <dbReference type="ARBA" id="ARBA00023163"/>
    </source>
</evidence>
<dbReference type="OrthoDB" id="9776746at2"/>
<evidence type="ECO:0000259" key="4">
    <source>
        <dbReference type="PROSITE" id="PS50042"/>
    </source>
</evidence>
<dbReference type="GO" id="GO:0005829">
    <property type="term" value="C:cytosol"/>
    <property type="evidence" value="ECO:0007669"/>
    <property type="project" value="TreeGrafter"/>
</dbReference>
<dbReference type="InterPro" id="IPR000595">
    <property type="entry name" value="cNMP-bd_dom"/>
</dbReference>
<dbReference type="GO" id="GO:0003700">
    <property type="term" value="F:DNA-binding transcription factor activity"/>
    <property type="evidence" value="ECO:0007669"/>
    <property type="project" value="TreeGrafter"/>
</dbReference>
<dbReference type="Proteomes" id="UP000467305">
    <property type="component" value="Unassembled WGS sequence"/>
</dbReference>
<dbReference type="EMBL" id="WAAU01000029">
    <property type="protein sequence ID" value="KAB1154240.1"/>
    <property type="molecule type" value="Genomic_DNA"/>
</dbReference>
<dbReference type="Pfam" id="PF13545">
    <property type="entry name" value="HTH_Crp_2"/>
    <property type="match status" value="1"/>
</dbReference>
<proteinExistence type="predicted"/>
<evidence type="ECO:0000313" key="6">
    <source>
        <dbReference type="EMBL" id="KAB1154240.1"/>
    </source>
</evidence>
<evidence type="ECO:0000256" key="1">
    <source>
        <dbReference type="ARBA" id="ARBA00023015"/>
    </source>
</evidence>
<dbReference type="SUPFAM" id="SSF46785">
    <property type="entry name" value="Winged helix' DNA-binding domain"/>
    <property type="match status" value="1"/>
</dbReference>
<comment type="caution">
    <text evidence="6">The sequence shown here is derived from an EMBL/GenBank/DDBJ whole genome shotgun (WGS) entry which is preliminary data.</text>
</comment>
<dbReference type="InterPro" id="IPR018490">
    <property type="entry name" value="cNMP-bd_dom_sf"/>
</dbReference>
<feature type="domain" description="HTH crp-type" evidence="5">
    <location>
        <begin position="143"/>
        <end position="206"/>
    </location>
</feature>
<keyword evidence="1" id="KW-0805">Transcription regulation</keyword>
<reference evidence="6 7" key="1">
    <citation type="submission" date="2019-09" db="EMBL/GenBank/DDBJ databases">
        <authorList>
            <person name="Cao W.R."/>
        </authorList>
    </citation>
    <scope>NUCLEOTIDE SEQUENCE [LARGE SCALE GENOMIC DNA]</scope>
    <source>
        <strain evidence="7">a4</strain>
    </source>
</reference>
<protein>
    <submittedName>
        <fullName evidence="6">Crp/Fnr family transcriptional regulator</fullName>
    </submittedName>
</protein>
<keyword evidence="7" id="KW-1185">Reference proteome</keyword>
<dbReference type="Gene3D" id="1.10.10.10">
    <property type="entry name" value="Winged helix-like DNA-binding domain superfamily/Winged helix DNA-binding domain"/>
    <property type="match status" value="1"/>
</dbReference>
<dbReference type="PROSITE" id="PS51063">
    <property type="entry name" value="HTH_CRP_2"/>
    <property type="match status" value="1"/>
</dbReference>